<dbReference type="AlphaFoldDB" id="A0A3G9IW93"/>
<feature type="compositionally biased region" description="Acidic residues" evidence="1">
    <location>
        <begin position="35"/>
        <end position="46"/>
    </location>
</feature>
<gene>
    <name evidence="2" type="ORF">Back11_39070</name>
</gene>
<evidence type="ECO:0000313" key="2">
    <source>
        <dbReference type="EMBL" id="BBH22562.1"/>
    </source>
</evidence>
<organism evidence="2 3">
    <name type="scientific">Paenibacillus baekrokdamisoli</name>
    <dbReference type="NCBI Taxonomy" id="1712516"/>
    <lineage>
        <taxon>Bacteria</taxon>
        <taxon>Bacillati</taxon>
        <taxon>Bacillota</taxon>
        <taxon>Bacilli</taxon>
        <taxon>Bacillales</taxon>
        <taxon>Paenibacillaceae</taxon>
        <taxon>Paenibacillus</taxon>
    </lineage>
</organism>
<accession>A0A3G9IW93</accession>
<keyword evidence="3" id="KW-1185">Reference proteome</keyword>
<dbReference type="Proteomes" id="UP000275368">
    <property type="component" value="Chromosome"/>
</dbReference>
<dbReference type="KEGG" id="pbk:Back11_39070"/>
<sequence length="55" mass="6253">MTAIRIFAEEGKSFLDLFLPLIDSEIERVLEELNENEYNEDADTDASCDKGEILS</sequence>
<reference evidence="2 3" key="1">
    <citation type="submission" date="2018-11" db="EMBL/GenBank/DDBJ databases">
        <title>Complete genome sequence of Paenibacillus baekrokdamisoli strain KCTC 33723.</title>
        <authorList>
            <person name="Kang S.W."/>
            <person name="Lee K.C."/>
            <person name="Kim K.K."/>
            <person name="Kim J.S."/>
            <person name="Kim D.S."/>
            <person name="Ko S.H."/>
            <person name="Yang S.H."/>
            <person name="Lee J.S."/>
        </authorList>
    </citation>
    <scope>NUCLEOTIDE SEQUENCE [LARGE SCALE GENOMIC DNA]</scope>
    <source>
        <strain evidence="2 3">KCTC 33723</strain>
    </source>
</reference>
<evidence type="ECO:0000313" key="3">
    <source>
        <dbReference type="Proteomes" id="UP000275368"/>
    </source>
</evidence>
<name>A0A3G9IW93_9BACL</name>
<feature type="region of interest" description="Disordered" evidence="1">
    <location>
        <begin position="35"/>
        <end position="55"/>
    </location>
</feature>
<dbReference type="RefSeq" id="WP_164522887.1">
    <property type="nucleotide sequence ID" value="NZ_AP019308.1"/>
</dbReference>
<evidence type="ECO:0000256" key="1">
    <source>
        <dbReference type="SAM" id="MobiDB-lite"/>
    </source>
</evidence>
<dbReference type="EMBL" id="AP019308">
    <property type="protein sequence ID" value="BBH22562.1"/>
    <property type="molecule type" value="Genomic_DNA"/>
</dbReference>
<proteinExistence type="predicted"/>
<protein>
    <submittedName>
        <fullName evidence="2">Uncharacterized protein</fullName>
    </submittedName>
</protein>